<name>A0A3D4VE53_9BACT</name>
<dbReference type="InterPro" id="IPR001451">
    <property type="entry name" value="Hexapep"/>
</dbReference>
<keyword evidence="1" id="KW-0012">Acyltransferase</keyword>
<dbReference type="Proteomes" id="UP000264071">
    <property type="component" value="Unassembled WGS sequence"/>
</dbReference>
<dbReference type="SUPFAM" id="SSF51161">
    <property type="entry name" value="Trimeric LpxA-like enzymes"/>
    <property type="match status" value="1"/>
</dbReference>
<dbReference type="InterPro" id="IPR011004">
    <property type="entry name" value="Trimer_LpxA-like_sf"/>
</dbReference>
<evidence type="ECO:0000313" key="2">
    <source>
        <dbReference type="Proteomes" id="UP000264071"/>
    </source>
</evidence>
<proteinExistence type="predicted"/>
<dbReference type="Gene3D" id="2.160.10.10">
    <property type="entry name" value="Hexapeptide repeat proteins"/>
    <property type="match status" value="1"/>
</dbReference>
<dbReference type="GO" id="GO:0016746">
    <property type="term" value="F:acyltransferase activity"/>
    <property type="evidence" value="ECO:0007669"/>
    <property type="project" value="UniProtKB-KW"/>
</dbReference>
<gene>
    <name evidence="1" type="ORF">DGD08_15590</name>
</gene>
<dbReference type="CDD" id="cd04647">
    <property type="entry name" value="LbH_MAT_like"/>
    <property type="match status" value="1"/>
</dbReference>
<dbReference type="OMA" id="ECLIANC"/>
<organism evidence="1 2">
    <name type="scientific">Gemmatimonas aurantiaca</name>
    <dbReference type="NCBI Taxonomy" id="173480"/>
    <lineage>
        <taxon>Bacteria</taxon>
        <taxon>Pseudomonadati</taxon>
        <taxon>Gemmatimonadota</taxon>
        <taxon>Gemmatimonadia</taxon>
        <taxon>Gemmatimonadales</taxon>
        <taxon>Gemmatimonadaceae</taxon>
        <taxon>Gemmatimonas</taxon>
    </lineage>
</organism>
<dbReference type="EMBL" id="DPIY01000011">
    <property type="protein sequence ID" value="HCT58627.1"/>
    <property type="molecule type" value="Genomic_DNA"/>
</dbReference>
<dbReference type="PANTHER" id="PTHR23416:SF78">
    <property type="entry name" value="LIPOPOLYSACCHARIDE BIOSYNTHESIS O-ACETYL TRANSFERASE WBBJ-RELATED"/>
    <property type="match status" value="1"/>
</dbReference>
<dbReference type="AlphaFoldDB" id="A0A3D4VE53"/>
<dbReference type="PANTHER" id="PTHR23416">
    <property type="entry name" value="SIALIC ACID SYNTHASE-RELATED"/>
    <property type="match status" value="1"/>
</dbReference>
<evidence type="ECO:0000313" key="1">
    <source>
        <dbReference type="EMBL" id="HCT58627.1"/>
    </source>
</evidence>
<comment type="caution">
    <text evidence="1">The sequence shown here is derived from an EMBL/GenBank/DDBJ whole genome shotgun (WGS) entry which is preliminary data.</text>
</comment>
<sequence length="215" mass="23112">MSSNVPAVDPQVVHGSSEPTAVPNWALISRVLREPGHAVSVFLAVLRGRLYTWWAQAFRPRVQIGQGLRIYGRLDIRGSGTVVLGDGVQIYGRVTPWTNAPDARIEVGDDTKLDGTRISCVTRVRIGRECLIANCRILDTSFHAVRRDAHSATMPILEGPVEVGDNVWISPDAGLLPGTRIGSNSVVAMAAICKGEFPEGVMILGNPARIAGRIG</sequence>
<keyword evidence="1" id="KW-0808">Transferase</keyword>
<accession>A0A3D4VE53</accession>
<reference evidence="1 2" key="1">
    <citation type="journal article" date="2018" name="Nat. Biotechnol.">
        <title>A standardized bacterial taxonomy based on genome phylogeny substantially revises the tree of life.</title>
        <authorList>
            <person name="Parks D.H."/>
            <person name="Chuvochina M."/>
            <person name="Waite D.W."/>
            <person name="Rinke C."/>
            <person name="Skarshewski A."/>
            <person name="Chaumeil P.A."/>
            <person name="Hugenholtz P."/>
        </authorList>
    </citation>
    <scope>NUCLEOTIDE SEQUENCE [LARGE SCALE GENOMIC DNA]</scope>
    <source>
        <strain evidence="1">UBA8844</strain>
    </source>
</reference>
<dbReference type="InterPro" id="IPR051159">
    <property type="entry name" value="Hexapeptide_acetyltransf"/>
</dbReference>
<protein>
    <submittedName>
        <fullName evidence="1">Acyltransferase</fullName>
    </submittedName>
</protein>
<dbReference type="Pfam" id="PF00132">
    <property type="entry name" value="Hexapep"/>
    <property type="match status" value="1"/>
</dbReference>